<dbReference type="Proteomes" id="UP000622245">
    <property type="component" value="Unassembled WGS sequence"/>
</dbReference>
<reference evidence="1 2" key="1">
    <citation type="submission" date="2021-01" db="EMBL/GenBank/DDBJ databases">
        <title>Draft genome sequence of Micromonospora sp. strain STR1s_6.</title>
        <authorList>
            <person name="Karlyshev A."/>
            <person name="Jawad R."/>
        </authorList>
    </citation>
    <scope>NUCLEOTIDE SEQUENCE [LARGE SCALE GENOMIC DNA]</scope>
    <source>
        <strain evidence="1 2">STR1S-6</strain>
    </source>
</reference>
<evidence type="ECO:0000313" key="2">
    <source>
        <dbReference type="Proteomes" id="UP000622245"/>
    </source>
</evidence>
<sequence length="201" mass="22986">MGEDSEAPPSAVGIVRTQVRLQKLDFWVRYPDYLANELLNEYESHPDSPGLIDEAERILSSQEPDLRRFPMLRHRFGAFEQLDNALSVLVERGLARKHDRLGERRVLQHNYYLLEKGQTTAVDLLREAPVLGWYGDRTRTVVALVDSLGGSHIKARQYLQREYADTPIGSYIPPITEQARRRLAEVRAAVPAPTAREELVR</sequence>
<proteinExistence type="predicted"/>
<organism evidence="1 2">
    <name type="scientific">Micromonospora tarensis</name>
    <dbReference type="NCBI Taxonomy" id="2806100"/>
    <lineage>
        <taxon>Bacteria</taxon>
        <taxon>Bacillati</taxon>
        <taxon>Actinomycetota</taxon>
        <taxon>Actinomycetes</taxon>
        <taxon>Micromonosporales</taxon>
        <taxon>Micromonosporaceae</taxon>
        <taxon>Micromonospora</taxon>
    </lineage>
</organism>
<dbReference type="EMBL" id="JAEVHL010000001">
    <property type="protein sequence ID" value="MBM0274055.1"/>
    <property type="molecule type" value="Genomic_DNA"/>
</dbReference>
<evidence type="ECO:0000313" key="1">
    <source>
        <dbReference type="EMBL" id="MBM0274055.1"/>
    </source>
</evidence>
<keyword evidence="2" id="KW-1185">Reference proteome</keyword>
<protein>
    <submittedName>
        <fullName evidence="1">Uncharacterized protein</fullName>
    </submittedName>
</protein>
<name>A0ABS1Y9I8_9ACTN</name>
<comment type="caution">
    <text evidence="1">The sequence shown here is derived from an EMBL/GenBank/DDBJ whole genome shotgun (WGS) entry which is preliminary data.</text>
</comment>
<accession>A0ABS1Y9I8</accession>
<gene>
    <name evidence="1" type="ORF">JM949_00545</name>
</gene>